<dbReference type="EMBL" id="CAQQ02094351">
    <property type="status" value="NOT_ANNOTATED_CDS"/>
    <property type="molecule type" value="Genomic_DNA"/>
</dbReference>
<protein>
    <submittedName>
        <fullName evidence="1">Uncharacterized protein</fullName>
    </submittedName>
</protein>
<dbReference type="Proteomes" id="UP000015102">
    <property type="component" value="Unassembled WGS sequence"/>
</dbReference>
<dbReference type="HOGENOM" id="CLU_2006522_0_0_1"/>
<reference evidence="2" key="1">
    <citation type="submission" date="2013-02" db="EMBL/GenBank/DDBJ databases">
        <authorList>
            <person name="Hughes D."/>
        </authorList>
    </citation>
    <scope>NUCLEOTIDE SEQUENCE</scope>
    <source>
        <strain>Durham</strain>
        <strain evidence="2">NC isolate 2 -- Noor lab</strain>
    </source>
</reference>
<name>T1GG66_MEGSC</name>
<sequence length="124" mass="14727">MEFKHLVILKIKRTIKETTRPISMMFISNKERKNNINPILNNQENEEELLKLLKGKQKSLKREIDEPSGRFRLVDKVSLRRFDFELFHVSFKLKFCNIVTVHVDVVNSCISPTIEKCVRMRVHC</sequence>
<proteinExistence type="predicted"/>
<organism evidence="1 2">
    <name type="scientific">Megaselia scalaris</name>
    <name type="common">Humpbacked fly</name>
    <name type="synonym">Phora scalaris</name>
    <dbReference type="NCBI Taxonomy" id="36166"/>
    <lineage>
        <taxon>Eukaryota</taxon>
        <taxon>Metazoa</taxon>
        <taxon>Ecdysozoa</taxon>
        <taxon>Arthropoda</taxon>
        <taxon>Hexapoda</taxon>
        <taxon>Insecta</taxon>
        <taxon>Pterygota</taxon>
        <taxon>Neoptera</taxon>
        <taxon>Endopterygota</taxon>
        <taxon>Diptera</taxon>
        <taxon>Brachycera</taxon>
        <taxon>Muscomorpha</taxon>
        <taxon>Platypezoidea</taxon>
        <taxon>Phoridae</taxon>
        <taxon>Megaseliini</taxon>
        <taxon>Megaselia</taxon>
    </lineage>
</organism>
<evidence type="ECO:0000313" key="2">
    <source>
        <dbReference type="Proteomes" id="UP000015102"/>
    </source>
</evidence>
<evidence type="ECO:0000313" key="1">
    <source>
        <dbReference type="EnsemblMetazoa" id="MESCA002376-PA"/>
    </source>
</evidence>
<dbReference type="AlphaFoldDB" id="T1GG66"/>
<dbReference type="EnsemblMetazoa" id="MESCA002376-RA">
    <property type="protein sequence ID" value="MESCA002376-PA"/>
    <property type="gene ID" value="MESCA002376"/>
</dbReference>
<dbReference type="EMBL" id="CAQQ02094350">
    <property type="status" value="NOT_ANNOTATED_CDS"/>
    <property type="molecule type" value="Genomic_DNA"/>
</dbReference>
<reference evidence="1" key="2">
    <citation type="submission" date="2015-06" db="UniProtKB">
        <authorList>
            <consortium name="EnsemblMetazoa"/>
        </authorList>
    </citation>
    <scope>IDENTIFICATION</scope>
</reference>
<accession>T1GG66</accession>
<dbReference type="EMBL" id="CAQQ02094349">
    <property type="status" value="NOT_ANNOTATED_CDS"/>
    <property type="molecule type" value="Genomic_DNA"/>
</dbReference>
<keyword evidence="2" id="KW-1185">Reference proteome</keyword>